<dbReference type="InterPro" id="IPR007267">
    <property type="entry name" value="GtrA_DPMS_TM"/>
</dbReference>
<comment type="subcellular location">
    <subcellularLocation>
        <location evidence="1">Membrane</location>
        <topology evidence="1">Multi-pass membrane protein</topology>
    </subcellularLocation>
</comment>
<evidence type="ECO:0000256" key="5">
    <source>
        <dbReference type="ARBA" id="ARBA00023136"/>
    </source>
</evidence>
<accession>A0A7Z2G3C2</accession>
<keyword evidence="9" id="KW-1185">Reference proteome</keyword>
<feature type="transmembrane region" description="Helical" evidence="6">
    <location>
        <begin position="110"/>
        <end position="132"/>
    </location>
</feature>
<dbReference type="OrthoDB" id="7926501at2"/>
<dbReference type="Proteomes" id="UP000434209">
    <property type="component" value="Chromosome 1"/>
</dbReference>
<evidence type="ECO:0000259" key="7">
    <source>
        <dbReference type="Pfam" id="PF04138"/>
    </source>
</evidence>
<dbReference type="GO" id="GO:0000271">
    <property type="term" value="P:polysaccharide biosynthetic process"/>
    <property type="evidence" value="ECO:0007669"/>
    <property type="project" value="InterPro"/>
</dbReference>
<dbReference type="RefSeq" id="WP_158757162.1">
    <property type="nucleotide sequence ID" value="NZ_CP046909.1"/>
</dbReference>
<feature type="transmembrane region" description="Helical" evidence="6">
    <location>
        <begin position="16"/>
        <end position="37"/>
    </location>
</feature>
<evidence type="ECO:0000256" key="3">
    <source>
        <dbReference type="ARBA" id="ARBA00022692"/>
    </source>
</evidence>
<gene>
    <name evidence="8" type="ORF">FAZ97_03215</name>
</gene>
<feature type="transmembrane region" description="Helical" evidence="6">
    <location>
        <begin position="81"/>
        <end position="104"/>
    </location>
</feature>
<dbReference type="PANTHER" id="PTHR38459:SF1">
    <property type="entry name" value="PROPHAGE BACTOPRENOL-LINKED GLUCOSE TRANSLOCASE HOMOLOG"/>
    <property type="match status" value="1"/>
</dbReference>
<comment type="similarity">
    <text evidence="2">Belongs to the GtrA family.</text>
</comment>
<evidence type="ECO:0000313" key="9">
    <source>
        <dbReference type="Proteomes" id="UP000434209"/>
    </source>
</evidence>
<reference evidence="8 9" key="1">
    <citation type="submission" date="2019-12" db="EMBL/GenBank/DDBJ databases">
        <title>Paraburkholderia acidiphila 7Q-K02 sp. nov and Paraburkholderia acidisoli DHF22 sp. nov., two strains isolated from forest soil.</title>
        <authorList>
            <person name="Gao Z."/>
            <person name="Qiu L."/>
        </authorList>
    </citation>
    <scope>NUCLEOTIDE SEQUENCE [LARGE SCALE GENOMIC DNA]</scope>
    <source>
        <strain evidence="8 9">7Q-K02</strain>
    </source>
</reference>
<sequence>MDKKRALRSQLLGQMFRFALVGGFALVINAIIVELLARVWGPYYAQFLAFPLIATMTWYLNRRYTFGASARPVVHEWFRYIFANLLGWVANNGVYVLFVLHVAIAYQHPSIAVAAGSLTGLAFNFVMSRVAVFRNA</sequence>
<keyword evidence="4 6" id="KW-1133">Transmembrane helix</keyword>
<dbReference type="InterPro" id="IPR051401">
    <property type="entry name" value="GtrA_CellWall_Glycosyl"/>
</dbReference>
<keyword evidence="5 6" id="KW-0472">Membrane</keyword>
<name>A0A7Z2G3C2_9BURK</name>
<feature type="transmembrane region" description="Helical" evidence="6">
    <location>
        <begin position="43"/>
        <end position="60"/>
    </location>
</feature>
<dbReference type="EMBL" id="CP046909">
    <property type="protein sequence ID" value="QGZ54004.1"/>
    <property type="molecule type" value="Genomic_DNA"/>
</dbReference>
<keyword evidence="3 6" id="KW-0812">Transmembrane</keyword>
<dbReference type="AlphaFoldDB" id="A0A7Z2G3C2"/>
<feature type="domain" description="GtrA/DPMS transmembrane" evidence="7">
    <location>
        <begin position="17"/>
        <end position="133"/>
    </location>
</feature>
<organism evidence="8 9">
    <name type="scientific">Paraburkholderia acidiphila</name>
    <dbReference type="NCBI Taxonomy" id="2571747"/>
    <lineage>
        <taxon>Bacteria</taxon>
        <taxon>Pseudomonadati</taxon>
        <taxon>Pseudomonadota</taxon>
        <taxon>Betaproteobacteria</taxon>
        <taxon>Burkholderiales</taxon>
        <taxon>Burkholderiaceae</taxon>
        <taxon>Paraburkholderia</taxon>
    </lineage>
</organism>
<evidence type="ECO:0000256" key="6">
    <source>
        <dbReference type="SAM" id="Phobius"/>
    </source>
</evidence>
<dbReference type="KEGG" id="pacp:FAZ97_03215"/>
<evidence type="ECO:0000256" key="2">
    <source>
        <dbReference type="ARBA" id="ARBA00009399"/>
    </source>
</evidence>
<protein>
    <submittedName>
        <fullName evidence="8">GtrA family protein</fullName>
    </submittedName>
</protein>
<proteinExistence type="inferred from homology"/>
<dbReference type="PANTHER" id="PTHR38459">
    <property type="entry name" value="PROPHAGE BACTOPRENOL-LINKED GLUCOSE TRANSLOCASE HOMOLOG"/>
    <property type="match status" value="1"/>
</dbReference>
<evidence type="ECO:0000256" key="1">
    <source>
        <dbReference type="ARBA" id="ARBA00004141"/>
    </source>
</evidence>
<dbReference type="Pfam" id="PF04138">
    <property type="entry name" value="GtrA_DPMS_TM"/>
    <property type="match status" value="1"/>
</dbReference>
<evidence type="ECO:0000256" key="4">
    <source>
        <dbReference type="ARBA" id="ARBA00022989"/>
    </source>
</evidence>
<evidence type="ECO:0000313" key="8">
    <source>
        <dbReference type="EMBL" id="QGZ54004.1"/>
    </source>
</evidence>
<dbReference type="GO" id="GO:0005886">
    <property type="term" value="C:plasma membrane"/>
    <property type="evidence" value="ECO:0007669"/>
    <property type="project" value="TreeGrafter"/>
</dbReference>